<protein>
    <submittedName>
        <fullName evidence="2">Uncharacterized protein</fullName>
    </submittedName>
</protein>
<dbReference type="GeneID" id="34582302"/>
<proteinExistence type="predicted"/>
<dbReference type="OrthoDB" id="4323916at2759"/>
<sequence>MDAPNSTPDQDKEGEQQTTVLPIACEKDNSQEASDHVPPQLSLSPQEAETRHTLASEPFQPILKVLADLERDDPKFAFPAGRIVGLYRRLWESCVSKHVDGQNLEQSNQILKEASTHLTKERDGLQLRHDKQLSRLRFFEQALESSRGRLTCVLDDWNHPSRLNLHVPGFLDNAREG</sequence>
<name>A0A1F5L1L8_PENAI</name>
<reference evidence="2 3" key="1">
    <citation type="journal article" date="2016" name="Sci. Rep.">
        <title>Penicillium arizonense, a new, genome sequenced fungal species, reveals a high chemical diversity in secreted metabolites.</title>
        <authorList>
            <person name="Grijseels S."/>
            <person name="Nielsen J.C."/>
            <person name="Randelovic M."/>
            <person name="Nielsen J."/>
            <person name="Nielsen K.F."/>
            <person name="Workman M."/>
            <person name="Frisvad J.C."/>
        </authorList>
    </citation>
    <scope>NUCLEOTIDE SEQUENCE [LARGE SCALE GENOMIC DNA]</scope>
    <source>
        <strain evidence="2 3">CBS 141311</strain>
    </source>
</reference>
<dbReference type="Proteomes" id="UP000177622">
    <property type="component" value="Unassembled WGS sequence"/>
</dbReference>
<dbReference type="EMBL" id="LXJU01000063">
    <property type="protein sequence ID" value="OGE47104.1"/>
    <property type="molecule type" value="Genomic_DNA"/>
</dbReference>
<dbReference type="AlphaFoldDB" id="A0A1F5L1L8"/>
<dbReference type="RefSeq" id="XP_022482569.1">
    <property type="nucleotide sequence ID" value="XM_022637568.1"/>
</dbReference>
<evidence type="ECO:0000313" key="2">
    <source>
        <dbReference type="EMBL" id="OGE47104.1"/>
    </source>
</evidence>
<comment type="caution">
    <text evidence="2">The sequence shown here is derived from an EMBL/GenBank/DDBJ whole genome shotgun (WGS) entry which is preliminary data.</text>
</comment>
<evidence type="ECO:0000313" key="3">
    <source>
        <dbReference type="Proteomes" id="UP000177622"/>
    </source>
</evidence>
<organism evidence="2 3">
    <name type="scientific">Penicillium arizonense</name>
    <dbReference type="NCBI Taxonomy" id="1835702"/>
    <lineage>
        <taxon>Eukaryota</taxon>
        <taxon>Fungi</taxon>
        <taxon>Dikarya</taxon>
        <taxon>Ascomycota</taxon>
        <taxon>Pezizomycotina</taxon>
        <taxon>Eurotiomycetes</taxon>
        <taxon>Eurotiomycetidae</taxon>
        <taxon>Eurotiales</taxon>
        <taxon>Aspergillaceae</taxon>
        <taxon>Penicillium</taxon>
    </lineage>
</organism>
<feature type="region of interest" description="Disordered" evidence="1">
    <location>
        <begin position="1"/>
        <end position="55"/>
    </location>
</feature>
<gene>
    <name evidence="2" type="ORF">PENARI_c063G02184</name>
</gene>
<evidence type="ECO:0000256" key="1">
    <source>
        <dbReference type="SAM" id="MobiDB-lite"/>
    </source>
</evidence>
<feature type="compositionally biased region" description="Basic and acidic residues" evidence="1">
    <location>
        <begin position="25"/>
        <end position="35"/>
    </location>
</feature>
<keyword evidence="3" id="KW-1185">Reference proteome</keyword>
<accession>A0A1F5L1L8</accession>